<gene>
    <name evidence="2" type="ORF">AFUS01_LOCUS26430</name>
</gene>
<proteinExistence type="predicted"/>
<protein>
    <recommendedName>
        <fullName evidence="1">3'-5' exonuclease domain-containing protein</fullName>
    </recommendedName>
</protein>
<sequence>MIGGSNGDVNSGVKMNAKKRASQKYWTNVQVAGKAFGSNNYWYQDRDQDLMSHRRSQLQVKSLENPIADEVLGFAFPPATLRDTEHLQRNQRMRGSWKPTLFVDDSYTFTDHKNSYGVMACTIQLSSQYEDFIIDTITIPIDIRTKLVLEDPSKLIVVCNTSNDIIWLQNQFRIFQCDVFDRPGLQVNQACDWTWRPIPSKMLKYCQGDTHFLIRIFNNIIKQVHVGVLQRALKNFKPNLVKVHSGEV</sequence>
<name>A0A8J2PAV9_9HEXA</name>
<accession>A0A8J2PAV9</accession>
<dbReference type="GO" id="GO:0071037">
    <property type="term" value="P:nuclear polyadenylation-dependent snRNA catabolic process"/>
    <property type="evidence" value="ECO:0007669"/>
    <property type="project" value="TreeGrafter"/>
</dbReference>
<dbReference type="GO" id="GO:0071038">
    <property type="term" value="P:TRAMP-dependent tRNA surveillance pathway"/>
    <property type="evidence" value="ECO:0007669"/>
    <property type="project" value="TreeGrafter"/>
</dbReference>
<evidence type="ECO:0000313" key="2">
    <source>
        <dbReference type="EMBL" id="CAG7815772.1"/>
    </source>
</evidence>
<evidence type="ECO:0000259" key="1">
    <source>
        <dbReference type="Pfam" id="PF01612"/>
    </source>
</evidence>
<dbReference type="GO" id="GO:0071035">
    <property type="term" value="P:nuclear polyadenylation-dependent rRNA catabolic process"/>
    <property type="evidence" value="ECO:0007669"/>
    <property type="project" value="TreeGrafter"/>
</dbReference>
<dbReference type="GO" id="GO:0000467">
    <property type="term" value="P:exonucleolytic trimming to generate mature 3'-end of 5.8S rRNA from tricistronic rRNA transcript (SSU-rRNA, 5.8S rRNA, LSU-rRNA)"/>
    <property type="evidence" value="ECO:0007669"/>
    <property type="project" value="InterPro"/>
</dbReference>
<dbReference type="InterPro" id="IPR002562">
    <property type="entry name" value="3'-5'_exonuclease_dom"/>
</dbReference>
<organism evidence="2 3">
    <name type="scientific">Allacma fusca</name>
    <dbReference type="NCBI Taxonomy" id="39272"/>
    <lineage>
        <taxon>Eukaryota</taxon>
        <taxon>Metazoa</taxon>
        <taxon>Ecdysozoa</taxon>
        <taxon>Arthropoda</taxon>
        <taxon>Hexapoda</taxon>
        <taxon>Collembola</taxon>
        <taxon>Symphypleona</taxon>
        <taxon>Sminthuridae</taxon>
        <taxon>Allacma</taxon>
    </lineage>
</organism>
<dbReference type="GO" id="GO:0005730">
    <property type="term" value="C:nucleolus"/>
    <property type="evidence" value="ECO:0007669"/>
    <property type="project" value="TreeGrafter"/>
</dbReference>
<reference evidence="2" key="1">
    <citation type="submission" date="2021-06" db="EMBL/GenBank/DDBJ databases">
        <authorList>
            <person name="Hodson N. C."/>
            <person name="Mongue J. A."/>
            <person name="Jaron S. K."/>
        </authorList>
    </citation>
    <scope>NUCLEOTIDE SEQUENCE</scope>
</reference>
<dbReference type="Pfam" id="PF01612">
    <property type="entry name" value="DNA_pol_A_exo1"/>
    <property type="match status" value="1"/>
</dbReference>
<dbReference type="InterPro" id="IPR045092">
    <property type="entry name" value="Rrp6-like"/>
</dbReference>
<dbReference type="AlphaFoldDB" id="A0A8J2PAV9"/>
<dbReference type="GO" id="GO:0003727">
    <property type="term" value="F:single-stranded RNA binding"/>
    <property type="evidence" value="ECO:0007669"/>
    <property type="project" value="TreeGrafter"/>
</dbReference>
<comment type="caution">
    <text evidence="2">The sequence shown here is derived from an EMBL/GenBank/DDBJ whole genome shotgun (WGS) entry which is preliminary data.</text>
</comment>
<feature type="domain" description="3'-5' exonuclease" evidence="1">
    <location>
        <begin position="116"/>
        <end position="182"/>
    </location>
</feature>
<dbReference type="GO" id="GO:0071036">
    <property type="term" value="P:nuclear polyadenylation-dependent snoRNA catabolic process"/>
    <property type="evidence" value="ECO:0007669"/>
    <property type="project" value="TreeGrafter"/>
</dbReference>
<dbReference type="GO" id="GO:0071039">
    <property type="term" value="P:nuclear polyadenylation-dependent CUT catabolic process"/>
    <property type="evidence" value="ECO:0007669"/>
    <property type="project" value="TreeGrafter"/>
</dbReference>
<dbReference type="GO" id="GO:0071040">
    <property type="term" value="P:nuclear polyadenylation-dependent antisense transcript catabolic process"/>
    <property type="evidence" value="ECO:0007669"/>
    <property type="project" value="TreeGrafter"/>
</dbReference>
<dbReference type="PANTHER" id="PTHR12124">
    <property type="entry name" value="POLYMYOSITIS/SCLERODERMA AUTOANTIGEN-RELATED"/>
    <property type="match status" value="1"/>
</dbReference>
<dbReference type="Proteomes" id="UP000708208">
    <property type="component" value="Unassembled WGS sequence"/>
</dbReference>
<dbReference type="PANTHER" id="PTHR12124:SF47">
    <property type="entry name" value="EXOSOME COMPONENT 10"/>
    <property type="match status" value="1"/>
</dbReference>
<dbReference type="GO" id="GO:0000175">
    <property type="term" value="F:3'-5'-RNA exonuclease activity"/>
    <property type="evidence" value="ECO:0007669"/>
    <property type="project" value="InterPro"/>
</dbReference>
<dbReference type="GO" id="GO:0071051">
    <property type="term" value="P:poly(A)-dependent snoRNA 3'-end processing"/>
    <property type="evidence" value="ECO:0007669"/>
    <property type="project" value="TreeGrafter"/>
</dbReference>
<evidence type="ECO:0000313" key="3">
    <source>
        <dbReference type="Proteomes" id="UP000708208"/>
    </source>
</evidence>
<dbReference type="GO" id="GO:0071044">
    <property type="term" value="P:histone mRNA catabolic process"/>
    <property type="evidence" value="ECO:0007669"/>
    <property type="project" value="TreeGrafter"/>
</dbReference>
<dbReference type="EMBL" id="CAJVCH010352368">
    <property type="protein sequence ID" value="CAG7815772.1"/>
    <property type="molecule type" value="Genomic_DNA"/>
</dbReference>
<keyword evidence="3" id="KW-1185">Reference proteome</keyword>
<dbReference type="GO" id="GO:0000176">
    <property type="term" value="C:nuclear exosome (RNase complex)"/>
    <property type="evidence" value="ECO:0007669"/>
    <property type="project" value="TreeGrafter"/>
</dbReference>